<evidence type="ECO:0000313" key="2">
    <source>
        <dbReference type="Proteomes" id="UP000023152"/>
    </source>
</evidence>
<sequence>MPYKAFVYFEKKIHRVLIASLELKRLEEKVAEIANSTKNDDDKIVNSTQYFKIVDNNNQEITDDKQLKTAFDAEDVLLLVHPIDNNNDETKYPEDKKIEEEDNDEHHNILNPLVLLAGAAKYKNLDYLPGVKVDLMMFRNLFEDVYGYE</sequence>
<proteinExistence type="predicted"/>
<reference evidence="1 2" key="1">
    <citation type="journal article" date="2013" name="Curr. Biol.">
        <title>The Genome of the Foraminiferan Reticulomyxa filosa.</title>
        <authorList>
            <person name="Glockner G."/>
            <person name="Hulsmann N."/>
            <person name="Schleicher M."/>
            <person name="Noegel A.A."/>
            <person name="Eichinger L."/>
            <person name="Gallinger C."/>
            <person name="Pawlowski J."/>
            <person name="Sierra R."/>
            <person name="Euteneuer U."/>
            <person name="Pillet L."/>
            <person name="Moustafa A."/>
            <person name="Platzer M."/>
            <person name="Groth M."/>
            <person name="Szafranski K."/>
            <person name="Schliwa M."/>
        </authorList>
    </citation>
    <scope>NUCLEOTIDE SEQUENCE [LARGE SCALE GENOMIC DNA]</scope>
</reference>
<protein>
    <submittedName>
        <fullName evidence="1">Uncharacterized protein</fullName>
    </submittedName>
</protein>
<gene>
    <name evidence="1" type="ORF">RFI_40161</name>
</gene>
<dbReference type="AlphaFoldDB" id="X6L7Q3"/>
<dbReference type="EMBL" id="ASPP01049927">
    <property type="protein sequence ID" value="ETN97368.1"/>
    <property type="molecule type" value="Genomic_DNA"/>
</dbReference>
<name>X6L7Q3_RETFI</name>
<feature type="non-terminal residue" evidence="1">
    <location>
        <position position="149"/>
    </location>
</feature>
<accession>X6L7Q3</accession>
<keyword evidence="2" id="KW-1185">Reference proteome</keyword>
<evidence type="ECO:0000313" key="1">
    <source>
        <dbReference type="EMBL" id="ETN97368.1"/>
    </source>
</evidence>
<comment type="caution">
    <text evidence="1">The sequence shown here is derived from an EMBL/GenBank/DDBJ whole genome shotgun (WGS) entry which is preliminary data.</text>
</comment>
<dbReference type="Proteomes" id="UP000023152">
    <property type="component" value="Unassembled WGS sequence"/>
</dbReference>
<organism evidence="1 2">
    <name type="scientific">Reticulomyxa filosa</name>
    <dbReference type="NCBI Taxonomy" id="46433"/>
    <lineage>
        <taxon>Eukaryota</taxon>
        <taxon>Sar</taxon>
        <taxon>Rhizaria</taxon>
        <taxon>Retaria</taxon>
        <taxon>Foraminifera</taxon>
        <taxon>Monothalamids</taxon>
        <taxon>Reticulomyxidae</taxon>
        <taxon>Reticulomyxa</taxon>
    </lineage>
</organism>